<proteinExistence type="predicted"/>
<feature type="compositionally biased region" description="Basic and acidic residues" evidence="1">
    <location>
        <begin position="57"/>
        <end position="74"/>
    </location>
</feature>
<organism evidence="2 3">
    <name type="scientific">Punica granatum</name>
    <name type="common">Pomegranate</name>
    <dbReference type="NCBI Taxonomy" id="22663"/>
    <lineage>
        <taxon>Eukaryota</taxon>
        <taxon>Viridiplantae</taxon>
        <taxon>Streptophyta</taxon>
        <taxon>Embryophyta</taxon>
        <taxon>Tracheophyta</taxon>
        <taxon>Spermatophyta</taxon>
        <taxon>Magnoliopsida</taxon>
        <taxon>eudicotyledons</taxon>
        <taxon>Gunneridae</taxon>
        <taxon>Pentapetalae</taxon>
        <taxon>rosids</taxon>
        <taxon>malvids</taxon>
        <taxon>Myrtales</taxon>
        <taxon>Lythraceae</taxon>
        <taxon>Punica</taxon>
    </lineage>
</organism>
<feature type="compositionally biased region" description="Polar residues" evidence="1">
    <location>
        <begin position="117"/>
        <end position="136"/>
    </location>
</feature>
<feature type="compositionally biased region" description="Polar residues" evidence="1">
    <location>
        <begin position="179"/>
        <end position="189"/>
    </location>
</feature>
<comment type="caution">
    <text evidence="2">The sequence shown here is derived from an EMBL/GenBank/DDBJ whole genome shotgun (WGS) entry which is preliminary data.</text>
</comment>
<dbReference type="EMBL" id="PGOL01000032">
    <property type="protein sequence ID" value="PKI78887.1"/>
    <property type="molecule type" value="Genomic_DNA"/>
</dbReference>
<name>A0A2I0LDY2_PUNGR</name>
<evidence type="ECO:0000313" key="3">
    <source>
        <dbReference type="Proteomes" id="UP000233551"/>
    </source>
</evidence>
<accession>A0A2I0LDY2</accession>
<evidence type="ECO:0000313" key="2">
    <source>
        <dbReference type="EMBL" id="PKI78887.1"/>
    </source>
</evidence>
<gene>
    <name evidence="2" type="ORF">CRG98_000748</name>
</gene>
<feature type="region of interest" description="Disordered" evidence="1">
    <location>
        <begin position="27"/>
        <end position="155"/>
    </location>
</feature>
<protein>
    <submittedName>
        <fullName evidence="2">Uncharacterized protein</fullName>
    </submittedName>
</protein>
<dbReference type="Proteomes" id="UP000233551">
    <property type="component" value="Unassembled WGS sequence"/>
</dbReference>
<feature type="region of interest" description="Disordered" evidence="1">
    <location>
        <begin position="167"/>
        <end position="189"/>
    </location>
</feature>
<sequence>MKESRDEVWVLIDRVFEVRLFCLSGPRAQPKHHSHAVARSGTQPPKGARRPVPGAAREGKRAFRWPRPHDRRDTQSLQVASSISLAAASRNRHTERCMTTRSRKNASFLGLGERNPSLRNDSGINPIASPQTQPHPCSQEREQGLPRRSSDFRGNACENQRYRAFRASRPPDYRGGGQRNPSLRGDSSTHPACSTCRECENARAPASGSHCQPTRPQAGVRSRVVGRGQGTHHQHYTVVTVPWACLDRALDVPVVRTRMWTLVGARIARFWIARLGVVPNCSDGMLDLPTVLEEESFALDG</sequence>
<feature type="compositionally biased region" description="Polar residues" evidence="1">
    <location>
        <begin position="75"/>
        <end position="84"/>
    </location>
</feature>
<keyword evidence="3" id="KW-1185">Reference proteome</keyword>
<feature type="compositionally biased region" description="Basic and acidic residues" evidence="1">
    <location>
        <begin position="138"/>
        <end position="151"/>
    </location>
</feature>
<evidence type="ECO:0000256" key="1">
    <source>
        <dbReference type="SAM" id="MobiDB-lite"/>
    </source>
</evidence>
<reference evidence="2 3" key="1">
    <citation type="submission" date="2017-11" db="EMBL/GenBank/DDBJ databases">
        <title>De-novo sequencing of pomegranate (Punica granatum L.) genome.</title>
        <authorList>
            <person name="Akparov Z."/>
            <person name="Amiraslanov A."/>
            <person name="Hajiyeva S."/>
            <person name="Abbasov M."/>
            <person name="Kaur K."/>
            <person name="Hamwieh A."/>
            <person name="Solovyev V."/>
            <person name="Salamov A."/>
            <person name="Braich B."/>
            <person name="Kosarev P."/>
            <person name="Mahmoud A."/>
            <person name="Hajiyev E."/>
            <person name="Babayeva S."/>
            <person name="Izzatullayeva V."/>
            <person name="Mammadov A."/>
            <person name="Mammadov A."/>
            <person name="Sharifova S."/>
            <person name="Ojaghi J."/>
            <person name="Eynullazada K."/>
            <person name="Bayramov B."/>
            <person name="Abdulazimova A."/>
            <person name="Shahmuradov I."/>
        </authorList>
    </citation>
    <scope>NUCLEOTIDE SEQUENCE [LARGE SCALE GENOMIC DNA]</scope>
    <source>
        <strain evidence="3">cv. AG2017</strain>
        <tissue evidence="2">Leaf</tissue>
    </source>
</reference>
<dbReference type="AlphaFoldDB" id="A0A2I0LDY2"/>